<dbReference type="AlphaFoldDB" id="A0AAN6PWU5"/>
<dbReference type="Proteomes" id="UP001305647">
    <property type="component" value="Unassembled WGS sequence"/>
</dbReference>
<reference evidence="2" key="2">
    <citation type="submission" date="2023-05" db="EMBL/GenBank/DDBJ databases">
        <authorList>
            <consortium name="Lawrence Berkeley National Laboratory"/>
            <person name="Steindorff A."/>
            <person name="Hensen N."/>
            <person name="Bonometti L."/>
            <person name="Westerberg I."/>
            <person name="Brannstrom I.O."/>
            <person name="Guillou S."/>
            <person name="Cros-Aarteil S."/>
            <person name="Calhoun S."/>
            <person name="Haridas S."/>
            <person name="Kuo A."/>
            <person name="Mondo S."/>
            <person name="Pangilinan J."/>
            <person name="Riley R."/>
            <person name="Labutti K."/>
            <person name="Andreopoulos B."/>
            <person name="Lipzen A."/>
            <person name="Chen C."/>
            <person name="Yanf M."/>
            <person name="Daum C."/>
            <person name="Ng V."/>
            <person name="Clum A."/>
            <person name="Ohm R."/>
            <person name="Martin F."/>
            <person name="Silar P."/>
            <person name="Natvig D."/>
            <person name="Lalanne C."/>
            <person name="Gautier V."/>
            <person name="Ament-Velasquez S.L."/>
            <person name="Kruys A."/>
            <person name="Hutchinson M.I."/>
            <person name="Powell A.J."/>
            <person name="Barry K."/>
            <person name="Miller A.N."/>
            <person name="Grigoriev I.V."/>
            <person name="Debuchy R."/>
            <person name="Gladieux P."/>
            <person name="Thoren M.H."/>
            <person name="Johannesson H."/>
        </authorList>
    </citation>
    <scope>NUCLEOTIDE SEQUENCE</scope>
    <source>
        <strain evidence="2">CBS 757.83</strain>
    </source>
</reference>
<keyword evidence="3" id="KW-1185">Reference proteome</keyword>
<feature type="signal peptide" evidence="1">
    <location>
        <begin position="1"/>
        <end position="27"/>
    </location>
</feature>
<protein>
    <submittedName>
        <fullName evidence="2">Uncharacterized protein</fullName>
    </submittedName>
</protein>
<name>A0AAN6PWU5_9PEZI</name>
<evidence type="ECO:0000256" key="1">
    <source>
        <dbReference type="SAM" id="SignalP"/>
    </source>
</evidence>
<keyword evidence="1" id="KW-0732">Signal</keyword>
<gene>
    <name evidence="2" type="ORF">N658DRAFT_220872</name>
</gene>
<comment type="caution">
    <text evidence="2">The sequence shown here is derived from an EMBL/GenBank/DDBJ whole genome shotgun (WGS) entry which is preliminary data.</text>
</comment>
<dbReference type="InterPro" id="IPR038656">
    <property type="entry name" value="Peptidase_G1_sf"/>
</dbReference>
<dbReference type="Gene3D" id="2.60.120.700">
    <property type="entry name" value="Peptidase G1"/>
    <property type="match status" value="1"/>
</dbReference>
<sequence length="311" mass="34233">MHLPRIVNKALGLLVLLAACGPTLVSANKDRSDLCGFSMFTSDFDGIGNFSAIEASWTIPDVASISNGKDAEPQLQWVRHGVSLCCGNDCSTRLTAGMSAMSRDGRTHTAEPVFQLTPGYTPFFLLPAHRFELNASDTFWTRLELLSPRAARITFTKSEGPNSNSSVIVGLGTEEKYGQPTLTLETTQSGHTFKTPLIMPPRVDNSPPTPLLCGDSAWWALTGDFNANMEPNRQRLYVLPHFSPVLIGNQRLETRSSDSKWRFPADLALSGLPRFWNMVWDTNGQTKTLCKPRILADSGMTLLHAPHEWGV</sequence>
<organism evidence="2 3">
    <name type="scientific">Parathielavia hyrcaniae</name>
    <dbReference type="NCBI Taxonomy" id="113614"/>
    <lineage>
        <taxon>Eukaryota</taxon>
        <taxon>Fungi</taxon>
        <taxon>Dikarya</taxon>
        <taxon>Ascomycota</taxon>
        <taxon>Pezizomycotina</taxon>
        <taxon>Sordariomycetes</taxon>
        <taxon>Sordariomycetidae</taxon>
        <taxon>Sordariales</taxon>
        <taxon>Chaetomiaceae</taxon>
        <taxon>Parathielavia</taxon>
    </lineage>
</organism>
<reference evidence="2" key="1">
    <citation type="journal article" date="2023" name="Mol. Phylogenet. Evol.">
        <title>Genome-scale phylogeny and comparative genomics of the fungal order Sordariales.</title>
        <authorList>
            <person name="Hensen N."/>
            <person name="Bonometti L."/>
            <person name="Westerberg I."/>
            <person name="Brannstrom I.O."/>
            <person name="Guillou S."/>
            <person name="Cros-Aarteil S."/>
            <person name="Calhoun S."/>
            <person name="Haridas S."/>
            <person name="Kuo A."/>
            <person name="Mondo S."/>
            <person name="Pangilinan J."/>
            <person name="Riley R."/>
            <person name="LaButti K."/>
            <person name="Andreopoulos B."/>
            <person name="Lipzen A."/>
            <person name="Chen C."/>
            <person name="Yan M."/>
            <person name="Daum C."/>
            <person name="Ng V."/>
            <person name="Clum A."/>
            <person name="Steindorff A."/>
            <person name="Ohm R.A."/>
            <person name="Martin F."/>
            <person name="Silar P."/>
            <person name="Natvig D.O."/>
            <person name="Lalanne C."/>
            <person name="Gautier V."/>
            <person name="Ament-Velasquez S.L."/>
            <person name="Kruys A."/>
            <person name="Hutchinson M.I."/>
            <person name="Powell A.J."/>
            <person name="Barry K."/>
            <person name="Miller A.N."/>
            <person name="Grigoriev I.V."/>
            <person name="Debuchy R."/>
            <person name="Gladieux P."/>
            <person name="Hiltunen Thoren M."/>
            <person name="Johannesson H."/>
        </authorList>
    </citation>
    <scope>NUCLEOTIDE SEQUENCE</scope>
    <source>
        <strain evidence="2">CBS 757.83</strain>
    </source>
</reference>
<proteinExistence type="predicted"/>
<feature type="chain" id="PRO_5042880503" evidence="1">
    <location>
        <begin position="28"/>
        <end position="311"/>
    </location>
</feature>
<evidence type="ECO:0000313" key="2">
    <source>
        <dbReference type="EMBL" id="KAK4098541.1"/>
    </source>
</evidence>
<accession>A0AAN6PWU5</accession>
<evidence type="ECO:0000313" key="3">
    <source>
        <dbReference type="Proteomes" id="UP001305647"/>
    </source>
</evidence>
<dbReference type="EMBL" id="MU863658">
    <property type="protein sequence ID" value="KAK4098541.1"/>
    <property type="molecule type" value="Genomic_DNA"/>
</dbReference>
<dbReference type="PROSITE" id="PS51257">
    <property type="entry name" value="PROKAR_LIPOPROTEIN"/>
    <property type="match status" value="1"/>
</dbReference>